<proteinExistence type="predicted"/>
<evidence type="ECO:0000313" key="1">
    <source>
        <dbReference type="EMBL" id="KAG0317699.1"/>
    </source>
</evidence>
<dbReference type="AlphaFoldDB" id="A0A9P6RDB7"/>
<protein>
    <submittedName>
        <fullName evidence="1">Uncharacterized protein</fullName>
    </submittedName>
</protein>
<reference evidence="1" key="1">
    <citation type="journal article" date="2020" name="Fungal Divers.">
        <title>Resolving the Mortierellaceae phylogeny through synthesis of multi-gene phylogenetics and phylogenomics.</title>
        <authorList>
            <person name="Vandepol N."/>
            <person name="Liber J."/>
            <person name="Desiro A."/>
            <person name="Na H."/>
            <person name="Kennedy M."/>
            <person name="Barry K."/>
            <person name="Grigoriev I.V."/>
            <person name="Miller A.N."/>
            <person name="O'Donnell K."/>
            <person name="Stajich J.E."/>
            <person name="Bonito G."/>
        </authorList>
    </citation>
    <scope>NUCLEOTIDE SEQUENCE</scope>
    <source>
        <strain evidence="1">REB-010B</strain>
    </source>
</reference>
<comment type="caution">
    <text evidence="1">The sequence shown here is derived from an EMBL/GenBank/DDBJ whole genome shotgun (WGS) entry which is preliminary data.</text>
</comment>
<organism evidence="1 2">
    <name type="scientific">Dissophora globulifera</name>
    <dbReference type="NCBI Taxonomy" id="979702"/>
    <lineage>
        <taxon>Eukaryota</taxon>
        <taxon>Fungi</taxon>
        <taxon>Fungi incertae sedis</taxon>
        <taxon>Mucoromycota</taxon>
        <taxon>Mortierellomycotina</taxon>
        <taxon>Mortierellomycetes</taxon>
        <taxon>Mortierellales</taxon>
        <taxon>Mortierellaceae</taxon>
        <taxon>Dissophora</taxon>
    </lineage>
</organism>
<accession>A0A9P6RDB7</accession>
<sequence>MSNKDIEYMKNAVENVDKTALNDSSDEGEYDAEDPGRTHLLGEMQEAGLEPFLGTAEVVDVQAQKEGATVKK</sequence>
<name>A0A9P6RDB7_9FUNG</name>
<evidence type="ECO:0000313" key="2">
    <source>
        <dbReference type="Proteomes" id="UP000738325"/>
    </source>
</evidence>
<dbReference type="Proteomes" id="UP000738325">
    <property type="component" value="Unassembled WGS sequence"/>
</dbReference>
<keyword evidence="2" id="KW-1185">Reference proteome</keyword>
<dbReference type="EMBL" id="JAAAIP010000410">
    <property type="protein sequence ID" value="KAG0317699.1"/>
    <property type="molecule type" value="Genomic_DNA"/>
</dbReference>
<gene>
    <name evidence="1" type="ORF">BGZ99_006164</name>
</gene>